<dbReference type="GO" id="GO:0046933">
    <property type="term" value="F:proton-transporting ATP synthase activity, rotational mechanism"/>
    <property type="evidence" value="ECO:0007669"/>
    <property type="project" value="UniProtKB-UniRule"/>
</dbReference>
<dbReference type="InterPro" id="IPR026015">
    <property type="entry name" value="ATP_synth_OSCP/delta_N_sf"/>
</dbReference>
<keyword evidence="4 8" id="KW-0406">Ion transport</keyword>
<comment type="similarity">
    <text evidence="8">Belongs to the ATPase delta chain family.</text>
</comment>
<keyword evidence="7 8" id="KW-0066">ATP synthesis</keyword>
<organism evidence="9 10">
    <name type="scientific">Thiohalomonas denitrificans</name>
    <dbReference type="NCBI Taxonomy" id="415747"/>
    <lineage>
        <taxon>Bacteria</taxon>
        <taxon>Pseudomonadati</taxon>
        <taxon>Pseudomonadota</taxon>
        <taxon>Gammaproteobacteria</taxon>
        <taxon>Thiohalomonadales</taxon>
        <taxon>Thiohalomonadaceae</taxon>
        <taxon>Thiohalomonas</taxon>
    </lineage>
</organism>
<evidence type="ECO:0000256" key="1">
    <source>
        <dbReference type="ARBA" id="ARBA00004370"/>
    </source>
</evidence>
<dbReference type="GO" id="GO:0045259">
    <property type="term" value="C:proton-transporting ATP synthase complex"/>
    <property type="evidence" value="ECO:0007669"/>
    <property type="project" value="UniProtKB-KW"/>
</dbReference>
<evidence type="ECO:0000256" key="2">
    <source>
        <dbReference type="ARBA" id="ARBA00022448"/>
    </source>
</evidence>
<keyword evidence="8" id="KW-1003">Cell membrane</keyword>
<evidence type="ECO:0000313" key="10">
    <source>
        <dbReference type="Proteomes" id="UP000199648"/>
    </source>
</evidence>
<dbReference type="HAMAP" id="MF_01416">
    <property type="entry name" value="ATP_synth_delta_bact"/>
    <property type="match status" value="1"/>
</dbReference>
<comment type="function">
    <text evidence="8">This protein is part of the stalk that links CF(0) to CF(1). It either transmits conformational changes from CF(0) to CF(1) or is implicated in proton conduction.</text>
</comment>
<accession>A0A1G5QRB5</accession>
<comment type="function">
    <text evidence="8">F(1)F(0) ATP synthase produces ATP from ADP in the presence of a proton or sodium gradient. F-type ATPases consist of two structural domains, F(1) containing the extramembraneous catalytic core and F(0) containing the membrane proton channel, linked together by a central stalk and a peripheral stalk. During catalysis, ATP synthesis in the catalytic domain of F(1) is coupled via a rotary mechanism of the central stalk subunits to proton translocation.</text>
</comment>
<evidence type="ECO:0000313" key="9">
    <source>
        <dbReference type="EMBL" id="SCZ64395.1"/>
    </source>
</evidence>
<dbReference type="Gene3D" id="1.10.520.20">
    <property type="entry name" value="N-terminal domain of the delta subunit of the F1F0-ATP synthase"/>
    <property type="match status" value="1"/>
</dbReference>
<dbReference type="OrthoDB" id="9816221at2"/>
<dbReference type="Pfam" id="PF00213">
    <property type="entry name" value="OSCP"/>
    <property type="match status" value="1"/>
</dbReference>
<sequence>MAELITIARPYAQAIFSLARDEGDLKGWSDMLAFAALVASDPDMAALIEDPRVDREQTATIFLDVCGERLNAGAKNTIRVLAENNRLELLPEIAVLYEVERATAEGTLRAEVTSAHSLSNAQKKAIASALTKRFGRDVTLDCKIDEELLGGAIIRAGDVVIDGSVIGKLDKLAHQLLR</sequence>
<keyword evidence="2 8" id="KW-0813">Transport</keyword>
<proteinExistence type="inferred from homology"/>
<name>A0A1G5QRB5_9GAMM</name>
<keyword evidence="6 8" id="KW-0139">CF(1)</keyword>
<dbReference type="EMBL" id="FMWD01000008">
    <property type="protein sequence ID" value="SCZ64395.1"/>
    <property type="molecule type" value="Genomic_DNA"/>
</dbReference>
<dbReference type="GO" id="GO:0005886">
    <property type="term" value="C:plasma membrane"/>
    <property type="evidence" value="ECO:0007669"/>
    <property type="project" value="UniProtKB-SubCell"/>
</dbReference>
<evidence type="ECO:0000256" key="5">
    <source>
        <dbReference type="ARBA" id="ARBA00023136"/>
    </source>
</evidence>
<dbReference type="NCBIfam" id="NF004402">
    <property type="entry name" value="PRK05758.2-2"/>
    <property type="match status" value="1"/>
</dbReference>
<comment type="subcellular location">
    <subcellularLocation>
        <location evidence="8">Cell membrane</location>
        <topology evidence="8">Peripheral membrane protein</topology>
    </subcellularLocation>
    <subcellularLocation>
        <location evidence="1">Membrane</location>
    </subcellularLocation>
</comment>
<keyword evidence="3 8" id="KW-0375">Hydrogen ion transport</keyword>
<reference evidence="9 10" key="1">
    <citation type="submission" date="2016-10" db="EMBL/GenBank/DDBJ databases">
        <authorList>
            <person name="de Groot N.N."/>
        </authorList>
    </citation>
    <scope>NUCLEOTIDE SEQUENCE [LARGE SCALE GENOMIC DNA]</scope>
    <source>
        <strain evidence="9 10">HLD2</strain>
    </source>
</reference>
<evidence type="ECO:0000256" key="6">
    <source>
        <dbReference type="ARBA" id="ARBA00023196"/>
    </source>
</evidence>
<dbReference type="InterPro" id="IPR000711">
    <property type="entry name" value="ATPase_OSCP/dsu"/>
</dbReference>
<dbReference type="STRING" id="415747.SAMN03097708_02623"/>
<keyword evidence="5 8" id="KW-0472">Membrane</keyword>
<dbReference type="Proteomes" id="UP000199648">
    <property type="component" value="Unassembled WGS sequence"/>
</dbReference>
<dbReference type="PANTHER" id="PTHR11910">
    <property type="entry name" value="ATP SYNTHASE DELTA CHAIN"/>
    <property type="match status" value="1"/>
</dbReference>
<dbReference type="RefSeq" id="WP_092998008.1">
    <property type="nucleotide sequence ID" value="NZ_FMWD01000008.1"/>
</dbReference>
<dbReference type="InterPro" id="IPR020781">
    <property type="entry name" value="ATPase_OSCP/d_CS"/>
</dbReference>
<dbReference type="AlphaFoldDB" id="A0A1G5QRB5"/>
<evidence type="ECO:0000256" key="4">
    <source>
        <dbReference type="ARBA" id="ARBA00023065"/>
    </source>
</evidence>
<dbReference type="SUPFAM" id="SSF47928">
    <property type="entry name" value="N-terminal domain of the delta subunit of the F1F0-ATP synthase"/>
    <property type="match status" value="1"/>
</dbReference>
<dbReference type="PRINTS" id="PR00125">
    <property type="entry name" value="ATPASEDELTA"/>
</dbReference>
<protein>
    <recommendedName>
        <fullName evidence="8">ATP synthase subunit delta</fullName>
    </recommendedName>
    <alternativeName>
        <fullName evidence="8">ATP synthase F(1) sector subunit delta</fullName>
    </alternativeName>
    <alternativeName>
        <fullName evidence="8">F-type ATPase subunit delta</fullName>
        <shortName evidence="8">F-ATPase subunit delta</shortName>
    </alternativeName>
</protein>
<dbReference type="PROSITE" id="PS00389">
    <property type="entry name" value="ATPASE_DELTA"/>
    <property type="match status" value="1"/>
</dbReference>
<evidence type="ECO:0000256" key="7">
    <source>
        <dbReference type="ARBA" id="ARBA00023310"/>
    </source>
</evidence>
<gene>
    <name evidence="8" type="primary">atpH</name>
    <name evidence="9" type="ORF">SAMN03097708_02623</name>
</gene>
<dbReference type="NCBIfam" id="TIGR01145">
    <property type="entry name" value="ATP_synt_delta"/>
    <property type="match status" value="1"/>
</dbReference>
<evidence type="ECO:0000256" key="3">
    <source>
        <dbReference type="ARBA" id="ARBA00022781"/>
    </source>
</evidence>
<keyword evidence="10" id="KW-1185">Reference proteome</keyword>
<evidence type="ECO:0000256" key="8">
    <source>
        <dbReference type="HAMAP-Rule" id="MF_01416"/>
    </source>
</evidence>